<dbReference type="InterPro" id="IPR002115">
    <property type="entry name" value="Tyr_Pase_low_mol_wt_mml"/>
</dbReference>
<evidence type="ECO:0000256" key="15">
    <source>
        <dbReference type="ARBA" id="ARBA00022801"/>
    </source>
</evidence>
<evidence type="ECO:0000256" key="10">
    <source>
        <dbReference type="ARBA" id="ARBA00013064"/>
    </source>
</evidence>
<sequence>MGQIFSRKKKGGFFDFHQQRSESWWSRWWAGGSPQVVPELVHTEIHPKTEIPEELLISVKAEVYEAKAVAIEELPRGIEGEPPRGIEGEPPRGIEGEPPRGIEGEPPRGIEGEPPRGIEGEPPGGIEGEPPTGIEVESPFPERELEDVLSDIVPVEARTEEPQEVGPTFFPVSEREKSRLPVLYDGPTRAFVSRSKVMIIMRGLPGSGKSYLVTQLQSIYPDSRVCSADLYFSRSGVYRFHPSKLKEAHAFSQQSALEACQEGVLLVIVDNTNVKCWEFSRYRQIATRFHYIVVIMESQTPWRFDPMILAQKNSHGVDEKTLQMRVNQWEQSVPYFYAWMLNSDDHNEVLSLGRTWLWECLQDPVFKEDFEEFANSSLRRLYGTGQVSPDASVLMSYFRRPHPDHLLHCTARFCGRGPPDSSALAYHNRPDVRLAIGRATELKIMCFVVTARSFAAKIQLNNEQAALFDRPVDEVPPDMSTMPPFNKMNGGGLSNTRSESSSPSQDRRKRKGSSPRSSSSGRRGSPKMSPSNPKLRKTNEIEDDATSAEVGGNIQKLPNPFAVTSPGDSSKGVSSLKEVKADEKFLERCPAPNWLGVPNSDDSDSSDSDDSDAVEVAMEERAHLTLGTAPDVSAVVAGFDVLEVSRLQLQNRRPKDVRVIPGARLVNYGNICRSPIAEAVFAELADAEEWDCDSAAIGPWHIGKAPDPRARSVMGKYDLKRKHKARQIRGSDFMEFDYIFGMDEDNMADLEAEKPKGSKAHLLLLGEFDPEGERIIRDPYYDRGSEGFEKCYQQCVRSIKGFLEKHGDKSS</sequence>
<evidence type="ECO:0000256" key="14">
    <source>
        <dbReference type="ARBA" id="ARBA00022553"/>
    </source>
</evidence>
<evidence type="ECO:0000256" key="2">
    <source>
        <dbReference type="ARBA" id="ARBA00004223"/>
    </source>
</evidence>
<feature type="compositionally biased region" description="Low complexity" evidence="23">
    <location>
        <begin position="514"/>
        <end position="531"/>
    </location>
</feature>
<evidence type="ECO:0000256" key="23">
    <source>
        <dbReference type="SAM" id="MobiDB-lite"/>
    </source>
</evidence>
<name>A0A7R8WLE4_9CRUS</name>
<dbReference type="GO" id="GO:0004113">
    <property type="term" value="F:2',3'-cyclic-nucleotide 3'-phosphodiesterase activity"/>
    <property type="evidence" value="ECO:0007669"/>
    <property type="project" value="UniProtKB-EC"/>
</dbReference>
<dbReference type="PRINTS" id="PR00720">
    <property type="entry name" value="MAMMALPTPASE"/>
</dbReference>
<feature type="compositionally biased region" description="Polar residues" evidence="23">
    <location>
        <begin position="494"/>
        <end position="504"/>
    </location>
</feature>
<evidence type="ECO:0000256" key="7">
    <source>
        <dbReference type="ARBA" id="ARBA00011781"/>
    </source>
</evidence>
<dbReference type="InterPro" id="IPR008431">
    <property type="entry name" value="CNPase"/>
</dbReference>
<dbReference type="SUPFAM" id="SSF52540">
    <property type="entry name" value="P-loop containing nucleoside triphosphate hydrolases"/>
    <property type="match status" value="1"/>
</dbReference>
<dbReference type="SUPFAM" id="SSF52788">
    <property type="entry name" value="Phosphotyrosine protein phosphatases I"/>
    <property type="match status" value="1"/>
</dbReference>
<feature type="active site" description="Proton donor" evidence="22">
    <location>
        <position position="778"/>
    </location>
</feature>
<dbReference type="GO" id="GO:0009214">
    <property type="term" value="P:cyclic nucleotide catabolic process"/>
    <property type="evidence" value="ECO:0007669"/>
    <property type="project" value="InterPro"/>
</dbReference>
<dbReference type="PANTHER" id="PTHR10156:SF0">
    <property type="entry name" value="2',3'-CYCLIC-NUCLEOTIDE 3'-PHOSPHODIESTERASE"/>
    <property type="match status" value="1"/>
</dbReference>
<keyword evidence="19" id="KW-0449">Lipoprotein</keyword>
<evidence type="ECO:0000256" key="6">
    <source>
        <dbReference type="ARBA" id="ARBA00011063"/>
    </source>
</evidence>
<feature type="compositionally biased region" description="Basic and acidic residues" evidence="23">
    <location>
        <begin position="78"/>
        <end position="119"/>
    </location>
</feature>
<dbReference type="InterPro" id="IPR047325">
    <property type="entry name" value="CNPase_cat"/>
</dbReference>
<keyword evidence="17" id="KW-0904">Protein phosphatase</keyword>
<evidence type="ECO:0000256" key="3">
    <source>
        <dbReference type="ARBA" id="ARBA00004496"/>
    </source>
</evidence>
<keyword evidence="13" id="KW-0963">Cytoplasm</keyword>
<dbReference type="Pfam" id="PF01451">
    <property type="entry name" value="LMWPc"/>
    <property type="match status" value="1"/>
</dbReference>
<evidence type="ECO:0000256" key="18">
    <source>
        <dbReference type="ARBA" id="ARBA00023136"/>
    </source>
</evidence>
<proteinExistence type="inferred from homology"/>
<feature type="region of interest" description="Disordered" evidence="23">
    <location>
        <begin position="590"/>
        <end position="613"/>
    </location>
</feature>
<comment type="function">
    <text evidence="21">Catalyzes the formation of 2'-nucleotide products from 2',3'-cyclic substrates. May participate in RNA metabolism in the myelinating cell, CNP is the third most abundant protein in central nervous system myelin.</text>
</comment>
<evidence type="ECO:0000256" key="16">
    <source>
        <dbReference type="ARBA" id="ARBA00022884"/>
    </source>
</evidence>
<reference evidence="24" key="1">
    <citation type="submission" date="2020-11" db="EMBL/GenBank/DDBJ databases">
        <authorList>
            <person name="Tran Van P."/>
        </authorList>
    </citation>
    <scope>NUCLEOTIDE SEQUENCE</scope>
</reference>
<evidence type="ECO:0000256" key="11">
    <source>
        <dbReference type="ARBA" id="ARBA00014478"/>
    </source>
</evidence>
<keyword evidence="16" id="KW-0694">RNA-binding</keyword>
<dbReference type="EMBL" id="OB662957">
    <property type="protein sequence ID" value="CAD7230787.1"/>
    <property type="molecule type" value="Genomic_DNA"/>
</dbReference>
<keyword evidence="18" id="KW-0472">Membrane</keyword>
<dbReference type="FunFam" id="3.40.50.2300:FF:000105">
    <property type="entry name" value="Low molecular weight phosphotyrosine protein"/>
    <property type="match status" value="1"/>
</dbReference>
<comment type="similarity">
    <text evidence="5">Belongs to the 2H phosphoesterase superfamily. CNPase family.</text>
</comment>
<dbReference type="CDD" id="cd16343">
    <property type="entry name" value="LMWPTP"/>
    <property type="match status" value="1"/>
</dbReference>
<evidence type="ECO:0000256" key="9">
    <source>
        <dbReference type="ARBA" id="ARBA00012646"/>
    </source>
</evidence>
<keyword evidence="12" id="KW-0488">Methylation</keyword>
<evidence type="ECO:0000256" key="21">
    <source>
        <dbReference type="ARBA" id="ARBA00045937"/>
    </source>
</evidence>
<dbReference type="OrthoDB" id="3388at2759"/>
<dbReference type="SUPFAM" id="SSF55144">
    <property type="entry name" value="LigT-like"/>
    <property type="match status" value="2"/>
</dbReference>
<dbReference type="Gene3D" id="3.40.50.300">
    <property type="entry name" value="P-loop containing nucleotide triphosphate hydrolases"/>
    <property type="match status" value="1"/>
</dbReference>
<dbReference type="GO" id="GO:0005737">
    <property type="term" value="C:cytoplasm"/>
    <property type="evidence" value="ECO:0007669"/>
    <property type="project" value="UniProtKB-SubCell"/>
</dbReference>
<dbReference type="InterPro" id="IPR023485">
    <property type="entry name" value="Ptyr_pPase"/>
</dbReference>
<dbReference type="AlphaFoldDB" id="A0A7R8WLE4"/>
<dbReference type="Pfam" id="PF05881">
    <property type="entry name" value="CNPase"/>
    <property type="match status" value="1"/>
</dbReference>
<dbReference type="InterPro" id="IPR036196">
    <property type="entry name" value="Ptyr_pPase_sf"/>
</dbReference>
<comment type="subcellular location">
    <subcellularLocation>
        <location evidence="3">Cytoplasm</location>
    </subcellularLocation>
    <subcellularLocation>
        <location evidence="2">Melanosome</location>
    </subcellularLocation>
    <subcellularLocation>
        <location evidence="4">Membrane</location>
        <topology evidence="4">Lipid-anchor</topology>
    </subcellularLocation>
</comment>
<evidence type="ECO:0000256" key="1">
    <source>
        <dbReference type="ARBA" id="ARBA00000610"/>
    </source>
</evidence>
<dbReference type="InterPro" id="IPR009097">
    <property type="entry name" value="Cyclic_Pdiesterase"/>
</dbReference>
<dbReference type="GO" id="GO:0016020">
    <property type="term" value="C:membrane"/>
    <property type="evidence" value="ECO:0007669"/>
    <property type="project" value="UniProtKB-SubCell"/>
</dbReference>
<evidence type="ECO:0000256" key="19">
    <source>
        <dbReference type="ARBA" id="ARBA00023288"/>
    </source>
</evidence>
<evidence type="ECO:0000256" key="4">
    <source>
        <dbReference type="ARBA" id="ARBA00004635"/>
    </source>
</evidence>
<dbReference type="SMART" id="SM00226">
    <property type="entry name" value="LMWPc"/>
    <property type="match status" value="1"/>
</dbReference>
<dbReference type="PANTHER" id="PTHR10156">
    <property type="entry name" value="2',3'-CYCLIC-NUCLEOTIDE 3'-PHOSPHODIESTERASE"/>
    <property type="match status" value="1"/>
</dbReference>
<dbReference type="GO" id="GO:0003723">
    <property type="term" value="F:RNA binding"/>
    <property type="evidence" value="ECO:0007669"/>
    <property type="project" value="UniProtKB-KW"/>
</dbReference>
<feature type="compositionally biased region" description="Acidic residues" evidence="23">
    <location>
        <begin position="601"/>
        <end position="613"/>
    </location>
</feature>
<dbReference type="EC" id="3.1.4.37" evidence="8"/>
<gene>
    <name evidence="24" type="ORF">CTOB1V02_LOCUS8643</name>
</gene>
<keyword evidence="14" id="KW-0597">Phosphoprotein</keyword>
<evidence type="ECO:0000256" key="8">
    <source>
        <dbReference type="ARBA" id="ARBA00012317"/>
    </source>
</evidence>
<keyword evidence="20" id="KW-0636">Prenylation</keyword>
<dbReference type="InterPro" id="IPR017867">
    <property type="entry name" value="Tyr_phospatase_low_mol_wt"/>
</dbReference>
<protein>
    <recommendedName>
        <fullName evidence="11">2',3'-cyclic-nucleotide 3'-phosphodiesterase</fullName>
        <ecNumber evidence="9">3.1.3.2</ecNumber>
        <ecNumber evidence="10">3.1.3.48</ecNumber>
        <ecNumber evidence="8">3.1.4.37</ecNumber>
    </recommendedName>
</protein>
<dbReference type="GO" id="GO:0003993">
    <property type="term" value="F:acid phosphatase activity"/>
    <property type="evidence" value="ECO:0007669"/>
    <property type="project" value="UniProtKB-EC"/>
</dbReference>
<evidence type="ECO:0000256" key="13">
    <source>
        <dbReference type="ARBA" id="ARBA00022490"/>
    </source>
</evidence>
<dbReference type="Pfam" id="PF13671">
    <property type="entry name" value="AAA_33"/>
    <property type="match status" value="1"/>
</dbReference>
<comment type="similarity">
    <text evidence="6">Belongs to the low molecular weight phosphotyrosine protein phosphatase family.</text>
</comment>
<comment type="catalytic activity">
    <reaction evidence="1">
        <text>a nucleoside 2',3'-cyclic phosphate + H2O = a nucleoside 2'-phosphate + H(+)</text>
        <dbReference type="Rhea" id="RHEA:14489"/>
        <dbReference type="ChEBI" id="CHEBI:15377"/>
        <dbReference type="ChEBI" id="CHEBI:15378"/>
        <dbReference type="ChEBI" id="CHEBI:66954"/>
        <dbReference type="ChEBI" id="CHEBI:78552"/>
        <dbReference type="EC" id="3.1.4.37"/>
    </reaction>
</comment>
<evidence type="ECO:0000256" key="20">
    <source>
        <dbReference type="ARBA" id="ARBA00023289"/>
    </source>
</evidence>
<dbReference type="GO" id="GO:0004726">
    <property type="term" value="F:non-membrane spanning protein tyrosine phosphatase activity"/>
    <property type="evidence" value="ECO:0007669"/>
    <property type="project" value="InterPro"/>
</dbReference>
<dbReference type="Gene3D" id="3.40.50.2300">
    <property type="match status" value="1"/>
</dbReference>
<dbReference type="InterPro" id="IPR027417">
    <property type="entry name" value="P-loop_NTPase"/>
</dbReference>
<comment type="subunit">
    <text evidence="7">Exists as monomers and homodimers.</text>
</comment>
<feature type="region of interest" description="Disordered" evidence="23">
    <location>
        <begin position="78"/>
        <end position="137"/>
    </location>
</feature>
<keyword evidence="15" id="KW-0378">Hydrolase</keyword>
<evidence type="ECO:0000256" key="5">
    <source>
        <dbReference type="ARBA" id="ARBA00008662"/>
    </source>
</evidence>
<accession>A0A7R8WLE4</accession>
<evidence type="ECO:0000256" key="12">
    <source>
        <dbReference type="ARBA" id="ARBA00022481"/>
    </source>
</evidence>
<dbReference type="PRINTS" id="PR00719">
    <property type="entry name" value="LMWPTPASE"/>
</dbReference>
<dbReference type="EC" id="3.1.3.48" evidence="10"/>
<dbReference type="EC" id="3.1.3.2" evidence="9"/>
<evidence type="ECO:0000256" key="17">
    <source>
        <dbReference type="ARBA" id="ARBA00022912"/>
    </source>
</evidence>
<dbReference type="Gene3D" id="3.90.1740.10">
    <property type="entry name" value="2',3'-cyclic nucleotide 3'-phosphodiesterase superfamily"/>
    <property type="match status" value="1"/>
</dbReference>
<feature type="region of interest" description="Disordered" evidence="23">
    <location>
        <begin position="472"/>
        <end position="576"/>
    </location>
</feature>
<organism evidence="24">
    <name type="scientific">Cyprideis torosa</name>
    <dbReference type="NCBI Taxonomy" id="163714"/>
    <lineage>
        <taxon>Eukaryota</taxon>
        <taxon>Metazoa</taxon>
        <taxon>Ecdysozoa</taxon>
        <taxon>Arthropoda</taxon>
        <taxon>Crustacea</taxon>
        <taxon>Oligostraca</taxon>
        <taxon>Ostracoda</taxon>
        <taxon>Podocopa</taxon>
        <taxon>Podocopida</taxon>
        <taxon>Cytherocopina</taxon>
        <taxon>Cytheroidea</taxon>
        <taxon>Cytherideidae</taxon>
        <taxon>Cyprideis</taxon>
    </lineage>
</organism>
<evidence type="ECO:0000256" key="22">
    <source>
        <dbReference type="PIRSR" id="PIRSR617867-1"/>
    </source>
</evidence>
<evidence type="ECO:0000313" key="24">
    <source>
        <dbReference type="EMBL" id="CAD7230787.1"/>
    </source>
</evidence>
<feature type="active site" evidence="22">
    <location>
        <position position="673"/>
    </location>
</feature>